<sequence>MKKNSCRVILRKNDKLGCMKYALITGSAGLIGSESVKFFARKGYRVVGIDNNMRQYFFGEDASTSANNNKLKEIYKEQYVHHDVDIRNEAAVEEIFKKYSFDIIIHTAAQPSHDWAIKEPLTDFTVNALGTLILLENYRKYSPKATFIFTSTNKVYGDNPNFLPLVELGKRYEIAEDHPYRNGIPETMSIDQTKHSIFGASKVSADVMVQEYGRYFNLNTGIFRGGCLTGPAHSGAELHGFLAYLVKCIATGKEYTIFGYKGKQVRDNIHSYDLVNMFWHYHQKPRQGEVYNAGGGRQSNISMLEAIEKIEKFLNKKAVYKYKETNRIGDHIWYISDVSKFKSHYPEWNFTYDIDKILKEMCDSVLVKEV</sequence>
<dbReference type="Pfam" id="PF01370">
    <property type="entry name" value="Epimerase"/>
    <property type="match status" value="1"/>
</dbReference>
<dbReference type="Proteomes" id="UP000034543">
    <property type="component" value="Unassembled WGS sequence"/>
</dbReference>
<dbReference type="Gene3D" id="3.40.50.720">
    <property type="entry name" value="NAD(P)-binding Rossmann-like Domain"/>
    <property type="match status" value="1"/>
</dbReference>
<comment type="similarity">
    <text evidence="1">Belongs to the NAD(P)-dependent epimerase/dehydratase family.</text>
</comment>
<evidence type="ECO:0000313" key="3">
    <source>
        <dbReference type="EMBL" id="KKS83133.1"/>
    </source>
</evidence>
<dbReference type="InterPro" id="IPR001509">
    <property type="entry name" value="Epimerase_deHydtase"/>
</dbReference>
<evidence type="ECO:0000256" key="1">
    <source>
        <dbReference type="ARBA" id="ARBA00007637"/>
    </source>
</evidence>
<reference evidence="3 4" key="1">
    <citation type="journal article" date="2015" name="Nature">
        <title>rRNA introns, odd ribosomes, and small enigmatic genomes across a large radiation of phyla.</title>
        <authorList>
            <person name="Brown C.T."/>
            <person name="Hug L.A."/>
            <person name="Thomas B.C."/>
            <person name="Sharon I."/>
            <person name="Castelle C.J."/>
            <person name="Singh A."/>
            <person name="Wilkins M.J."/>
            <person name="Williams K.H."/>
            <person name="Banfield J.F."/>
        </authorList>
    </citation>
    <scope>NUCLEOTIDE SEQUENCE [LARGE SCALE GENOMIC DNA]</scope>
</reference>
<comment type="caution">
    <text evidence="3">The sequence shown here is derived from an EMBL/GenBank/DDBJ whole genome shotgun (WGS) entry which is preliminary data.</text>
</comment>
<dbReference type="SUPFAM" id="SSF51735">
    <property type="entry name" value="NAD(P)-binding Rossmann-fold domains"/>
    <property type="match status" value="1"/>
</dbReference>
<dbReference type="PATRIC" id="fig|1618436.3.peg.1543"/>
<accession>A0A0G1F8H4</accession>
<dbReference type="AlphaFoldDB" id="A0A0G1F8H4"/>
<gene>
    <name evidence="3" type="ORF">UV59_C0049G0005</name>
</gene>
<evidence type="ECO:0000313" key="4">
    <source>
        <dbReference type="Proteomes" id="UP000034543"/>
    </source>
</evidence>
<dbReference type="EMBL" id="LCFB01000049">
    <property type="protein sequence ID" value="KKS83133.1"/>
    <property type="molecule type" value="Genomic_DNA"/>
</dbReference>
<dbReference type="PANTHER" id="PTHR43000">
    <property type="entry name" value="DTDP-D-GLUCOSE 4,6-DEHYDRATASE-RELATED"/>
    <property type="match status" value="1"/>
</dbReference>
<feature type="domain" description="NAD-dependent epimerase/dehydratase" evidence="2">
    <location>
        <begin position="22"/>
        <end position="294"/>
    </location>
</feature>
<organism evidence="3 4">
    <name type="scientific">Candidatus Gottesmanbacteria bacterium GW2011_GWA1_43_11</name>
    <dbReference type="NCBI Taxonomy" id="1618436"/>
    <lineage>
        <taxon>Bacteria</taxon>
        <taxon>Candidatus Gottesmaniibacteriota</taxon>
    </lineage>
</organism>
<dbReference type="STRING" id="1618436.UV59_C0049G0005"/>
<evidence type="ECO:0000259" key="2">
    <source>
        <dbReference type="Pfam" id="PF01370"/>
    </source>
</evidence>
<dbReference type="CDD" id="cd05258">
    <property type="entry name" value="CDP_TE_SDR_e"/>
    <property type="match status" value="1"/>
</dbReference>
<proteinExistence type="inferred from homology"/>
<name>A0A0G1F8H4_9BACT</name>
<protein>
    <submittedName>
        <fullName evidence="3">CDP-paratose 2-epimerase</fullName>
    </submittedName>
</protein>
<dbReference type="InterPro" id="IPR036291">
    <property type="entry name" value="NAD(P)-bd_dom_sf"/>
</dbReference>